<dbReference type="SUPFAM" id="SSF51556">
    <property type="entry name" value="Metallo-dependent hydrolases"/>
    <property type="match status" value="1"/>
</dbReference>
<dbReference type="EMBL" id="DYUC01000048">
    <property type="protein sequence ID" value="HJG86429.1"/>
    <property type="molecule type" value="Genomic_DNA"/>
</dbReference>
<dbReference type="PROSITE" id="PS00869">
    <property type="entry name" value="RENAL_DIPEPTIDASE_1"/>
    <property type="match status" value="1"/>
</dbReference>
<proteinExistence type="predicted"/>
<dbReference type="PROSITE" id="PS51365">
    <property type="entry name" value="RENAL_DIPEPTIDASE_2"/>
    <property type="match status" value="1"/>
</dbReference>
<dbReference type="PANTHER" id="PTHR10443">
    <property type="entry name" value="MICROSOMAL DIPEPTIDASE"/>
    <property type="match status" value="1"/>
</dbReference>
<dbReference type="PANTHER" id="PTHR10443:SF12">
    <property type="entry name" value="DIPEPTIDASE"/>
    <property type="match status" value="1"/>
</dbReference>
<organism evidence="1 2">
    <name type="scientific">Pseudoflavonifractor capillosus</name>
    <dbReference type="NCBI Taxonomy" id="106588"/>
    <lineage>
        <taxon>Bacteria</taxon>
        <taxon>Bacillati</taxon>
        <taxon>Bacillota</taxon>
        <taxon>Clostridia</taxon>
        <taxon>Eubacteriales</taxon>
        <taxon>Oscillospiraceae</taxon>
        <taxon>Pseudoflavonifractor</taxon>
    </lineage>
</organism>
<protein>
    <submittedName>
        <fullName evidence="1">Dipeptidase</fullName>
    </submittedName>
</protein>
<dbReference type="RefSeq" id="WP_295368127.1">
    <property type="nucleotide sequence ID" value="NZ_DYUC01000048.1"/>
</dbReference>
<reference evidence="1" key="2">
    <citation type="submission" date="2021-09" db="EMBL/GenBank/DDBJ databases">
        <authorList>
            <person name="Gilroy R."/>
        </authorList>
    </citation>
    <scope>NUCLEOTIDE SEQUENCE</scope>
    <source>
        <strain evidence="1">CHK179-5677</strain>
    </source>
</reference>
<dbReference type="InterPro" id="IPR000180">
    <property type="entry name" value="Dipep_AS"/>
</dbReference>
<reference evidence="1" key="1">
    <citation type="journal article" date="2021" name="PeerJ">
        <title>Extensive microbial diversity within the chicken gut microbiome revealed by metagenomics and culture.</title>
        <authorList>
            <person name="Gilroy R."/>
            <person name="Ravi A."/>
            <person name="Getino M."/>
            <person name="Pursley I."/>
            <person name="Horton D.L."/>
            <person name="Alikhan N.F."/>
            <person name="Baker D."/>
            <person name="Gharbi K."/>
            <person name="Hall N."/>
            <person name="Watson M."/>
            <person name="Adriaenssens E.M."/>
            <person name="Foster-Nyarko E."/>
            <person name="Jarju S."/>
            <person name="Secka A."/>
            <person name="Antonio M."/>
            <person name="Oren A."/>
            <person name="Chaudhuri R.R."/>
            <person name="La Ragione R."/>
            <person name="Hildebrand F."/>
            <person name="Pallen M.J."/>
        </authorList>
    </citation>
    <scope>NUCLEOTIDE SEQUENCE</scope>
    <source>
        <strain evidence="1">CHK179-5677</strain>
    </source>
</reference>
<accession>A0A921ML70</accession>
<evidence type="ECO:0000313" key="2">
    <source>
        <dbReference type="Proteomes" id="UP000760668"/>
    </source>
</evidence>
<dbReference type="CDD" id="cd01301">
    <property type="entry name" value="rDP_like"/>
    <property type="match status" value="1"/>
</dbReference>
<dbReference type="Pfam" id="PF01244">
    <property type="entry name" value="Peptidase_M19"/>
    <property type="match status" value="1"/>
</dbReference>
<comment type="caution">
    <text evidence="1">The sequence shown here is derived from an EMBL/GenBank/DDBJ whole genome shotgun (WGS) entry which is preliminary data.</text>
</comment>
<gene>
    <name evidence="1" type="ORF">K8V01_05315</name>
</gene>
<name>A0A921ML70_9FIRM</name>
<sequence length="317" mass="35139">MIPTERICLFDGHCDTISRCLEQGGGFRRNAGHLDLERTAVFGPYAQFFAIFGDAATQPGLPLRQLFQKEYAIFRREMAANSGLAVHCRTAEEADAAFRAGKRAAFLSVEGAELLDCDVERLEEAYRLGVRAVNITWNHANILSGSNAEEKERGLSGQGREFVRRMNRLGMLVDVSHLSDPGFWDVAELCKGPFIASHSNARAVFSAPRNLTDGQFTAIIEHHGVAGLNMFADFLGADPDCDTVISHLEHFLSLGGEKNVSIGGDWDGISRMPRGMSGIQDMAELYERLLRRNYSEALVRDVFFNNLMRVVSEVCTM</sequence>
<dbReference type="GO" id="GO:0070573">
    <property type="term" value="F:metallodipeptidase activity"/>
    <property type="evidence" value="ECO:0007669"/>
    <property type="project" value="InterPro"/>
</dbReference>
<dbReference type="InterPro" id="IPR032466">
    <property type="entry name" value="Metal_Hydrolase"/>
</dbReference>
<dbReference type="AlphaFoldDB" id="A0A921ML70"/>
<dbReference type="GO" id="GO:0006508">
    <property type="term" value="P:proteolysis"/>
    <property type="evidence" value="ECO:0007669"/>
    <property type="project" value="InterPro"/>
</dbReference>
<evidence type="ECO:0000313" key="1">
    <source>
        <dbReference type="EMBL" id="HJG86429.1"/>
    </source>
</evidence>
<dbReference type="InterPro" id="IPR008257">
    <property type="entry name" value="Pept_M19"/>
</dbReference>
<dbReference type="Proteomes" id="UP000760668">
    <property type="component" value="Unassembled WGS sequence"/>
</dbReference>
<dbReference type="Gene3D" id="3.20.20.140">
    <property type="entry name" value="Metal-dependent hydrolases"/>
    <property type="match status" value="1"/>
</dbReference>